<reference evidence="3 4" key="1">
    <citation type="submission" date="2018-05" db="EMBL/GenBank/DDBJ databases">
        <title>Rhodoferax soyangensis sp.nov., isolated from an oligotrophic freshwater lake.</title>
        <authorList>
            <person name="Park M."/>
        </authorList>
    </citation>
    <scope>NUCLEOTIDE SEQUENCE [LARGE SCALE GENOMIC DNA]</scope>
    <source>
        <strain evidence="3 4">IMCC26218</strain>
    </source>
</reference>
<dbReference type="AlphaFoldDB" id="A0A3E1R618"/>
<dbReference type="InterPro" id="IPR050709">
    <property type="entry name" value="Biotin_Carboxyl_Carrier/Decarb"/>
</dbReference>
<dbReference type="EMBL" id="QFZK01000033">
    <property type="protein sequence ID" value="RFO94727.1"/>
    <property type="molecule type" value="Genomic_DNA"/>
</dbReference>
<dbReference type="CDD" id="cd06850">
    <property type="entry name" value="biotinyl_domain"/>
    <property type="match status" value="1"/>
</dbReference>
<keyword evidence="1" id="KW-0092">Biotin</keyword>
<dbReference type="PANTHER" id="PTHR45266">
    <property type="entry name" value="OXALOACETATE DECARBOXYLASE ALPHA CHAIN"/>
    <property type="match status" value="1"/>
</dbReference>
<dbReference type="Pfam" id="PF00364">
    <property type="entry name" value="Biotin_lipoyl"/>
    <property type="match status" value="1"/>
</dbReference>
<name>A0A3E1R618_9BURK</name>
<proteinExistence type="predicted"/>
<dbReference type="Gene3D" id="2.40.50.100">
    <property type="match status" value="1"/>
</dbReference>
<feature type="non-terminal residue" evidence="3">
    <location>
        <position position="1"/>
    </location>
</feature>
<dbReference type="PANTHER" id="PTHR45266:SF3">
    <property type="entry name" value="OXALOACETATE DECARBOXYLASE ALPHA CHAIN"/>
    <property type="match status" value="1"/>
</dbReference>
<dbReference type="SUPFAM" id="SSF51230">
    <property type="entry name" value="Single hybrid motif"/>
    <property type="match status" value="1"/>
</dbReference>
<keyword evidence="4" id="KW-1185">Reference proteome</keyword>
<dbReference type="InterPro" id="IPR000089">
    <property type="entry name" value="Biotin_lipoyl"/>
</dbReference>
<dbReference type="PROSITE" id="PS00188">
    <property type="entry name" value="BIOTIN"/>
    <property type="match status" value="1"/>
</dbReference>
<accession>A0A3E1R618</accession>
<dbReference type="Proteomes" id="UP000260665">
    <property type="component" value="Unassembled WGS sequence"/>
</dbReference>
<dbReference type="InterPro" id="IPR001882">
    <property type="entry name" value="Biotin_BS"/>
</dbReference>
<sequence>APMPGMVVTVAVKVGQLVKKGDPLLSLEAMKMETMLSADRDATVHAIHVRAGETINAKDLLIELKD</sequence>
<dbReference type="InterPro" id="IPR011053">
    <property type="entry name" value="Single_hybrid_motif"/>
</dbReference>
<evidence type="ECO:0000313" key="3">
    <source>
        <dbReference type="EMBL" id="RFO94727.1"/>
    </source>
</evidence>
<evidence type="ECO:0000256" key="1">
    <source>
        <dbReference type="ARBA" id="ARBA00023267"/>
    </source>
</evidence>
<protein>
    <recommendedName>
        <fullName evidence="2">Lipoyl-binding domain-containing protein</fullName>
    </recommendedName>
</protein>
<comment type="caution">
    <text evidence="3">The sequence shown here is derived from an EMBL/GenBank/DDBJ whole genome shotgun (WGS) entry which is preliminary data.</text>
</comment>
<dbReference type="OrthoDB" id="8902504at2"/>
<dbReference type="RefSeq" id="WP_117180360.1">
    <property type="nucleotide sequence ID" value="NZ_QFZK01000033.1"/>
</dbReference>
<evidence type="ECO:0000259" key="2">
    <source>
        <dbReference type="PROSITE" id="PS50968"/>
    </source>
</evidence>
<gene>
    <name evidence="3" type="ORF">DIC66_22145</name>
</gene>
<evidence type="ECO:0000313" key="4">
    <source>
        <dbReference type="Proteomes" id="UP000260665"/>
    </source>
</evidence>
<dbReference type="PROSITE" id="PS50968">
    <property type="entry name" value="BIOTINYL_LIPOYL"/>
    <property type="match status" value="1"/>
</dbReference>
<feature type="domain" description="Lipoyl-binding" evidence="2">
    <location>
        <begin position="1"/>
        <end position="65"/>
    </location>
</feature>
<organism evidence="3 4">
    <name type="scientific">Rhodoferax lacus</name>
    <dbReference type="NCBI Taxonomy" id="2184758"/>
    <lineage>
        <taxon>Bacteria</taxon>
        <taxon>Pseudomonadati</taxon>
        <taxon>Pseudomonadota</taxon>
        <taxon>Betaproteobacteria</taxon>
        <taxon>Burkholderiales</taxon>
        <taxon>Comamonadaceae</taxon>
        <taxon>Rhodoferax</taxon>
    </lineage>
</organism>
<dbReference type="FunFam" id="2.40.50.100:FF:000003">
    <property type="entry name" value="Acetyl-CoA carboxylase biotin carboxyl carrier protein"/>
    <property type="match status" value="1"/>
</dbReference>